<evidence type="ECO:0000256" key="1">
    <source>
        <dbReference type="ARBA" id="ARBA00006226"/>
    </source>
</evidence>
<dbReference type="Pfam" id="PF05016">
    <property type="entry name" value="ParE_toxin"/>
    <property type="match status" value="1"/>
</dbReference>
<protein>
    <submittedName>
        <fullName evidence="3">Type II toxin-antitoxin system RelE/ParE family toxin</fullName>
    </submittedName>
</protein>
<proteinExistence type="inferred from homology"/>
<dbReference type="AlphaFoldDB" id="A0A7C0Y3X4"/>
<comment type="similarity">
    <text evidence="1">Belongs to the RelE toxin family.</text>
</comment>
<dbReference type="SUPFAM" id="SSF143011">
    <property type="entry name" value="RelE-like"/>
    <property type="match status" value="1"/>
</dbReference>
<gene>
    <name evidence="3" type="ORF">ENG63_03325</name>
</gene>
<sequence length="102" mass="12205">MGSVDFVYTIKYHPAVKREDIPKLSQEIRSRIKKAIETKLVYEPEKYGIPLRGTLKKYWKLKVGDYRIVFKVKDKEVIILGIRHRKDIYKYVNRRTSLSFSK</sequence>
<dbReference type="EMBL" id="DRBS01000128">
    <property type="protein sequence ID" value="HDD43877.1"/>
    <property type="molecule type" value="Genomic_DNA"/>
</dbReference>
<keyword evidence="2" id="KW-1277">Toxin-antitoxin system</keyword>
<dbReference type="Proteomes" id="UP000886289">
    <property type="component" value="Unassembled WGS sequence"/>
</dbReference>
<evidence type="ECO:0000256" key="2">
    <source>
        <dbReference type="ARBA" id="ARBA00022649"/>
    </source>
</evidence>
<dbReference type="InterPro" id="IPR007712">
    <property type="entry name" value="RelE/ParE_toxin"/>
</dbReference>
<comment type="caution">
    <text evidence="3">The sequence shown here is derived from an EMBL/GenBank/DDBJ whole genome shotgun (WGS) entry which is preliminary data.</text>
</comment>
<reference evidence="3" key="1">
    <citation type="journal article" date="2020" name="mSystems">
        <title>Genome- and Community-Level Interaction Insights into Carbon Utilization and Element Cycling Functions of Hydrothermarchaeota in Hydrothermal Sediment.</title>
        <authorList>
            <person name="Zhou Z."/>
            <person name="Liu Y."/>
            <person name="Xu W."/>
            <person name="Pan J."/>
            <person name="Luo Z.H."/>
            <person name="Li M."/>
        </authorList>
    </citation>
    <scope>NUCLEOTIDE SEQUENCE [LARGE SCALE GENOMIC DNA]</scope>
    <source>
        <strain evidence="3">HyVt-233</strain>
    </source>
</reference>
<accession>A0A7C0Y3X4</accession>
<evidence type="ECO:0000313" key="3">
    <source>
        <dbReference type="EMBL" id="HDD43877.1"/>
    </source>
</evidence>
<dbReference type="Gene3D" id="3.30.2310.20">
    <property type="entry name" value="RelE-like"/>
    <property type="match status" value="1"/>
</dbReference>
<name>A0A7C0Y3X4_DESA2</name>
<dbReference type="PANTHER" id="PTHR35601:SF1">
    <property type="entry name" value="TOXIN RELE"/>
    <property type="match status" value="1"/>
</dbReference>
<dbReference type="InterPro" id="IPR035093">
    <property type="entry name" value="RelE/ParE_toxin_dom_sf"/>
</dbReference>
<organism evidence="3">
    <name type="scientific">Desulfofervidus auxilii</name>
    <dbReference type="NCBI Taxonomy" id="1621989"/>
    <lineage>
        <taxon>Bacteria</taxon>
        <taxon>Pseudomonadati</taxon>
        <taxon>Thermodesulfobacteriota</taxon>
        <taxon>Candidatus Desulfofervidia</taxon>
        <taxon>Candidatus Desulfofervidales</taxon>
        <taxon>Candidatus Desulfofervidaceae</taxon>
        <taxon>Candidatus Desulfofervidus</taxon>
    </lineage>
</organism>
<dbReference type="PANTHER" id="PTHR35601">
    <property type="entry name" value="TOXIN RELE"/>
    <property type="match status" value="1"/>
</dbReference>